<reference evidence="1 3" key="1">
    <citation type="submission" date="2014-09" db="EMBL/GenBank/DDBJ databases">
        <title>Xanthomonadaceae 3.5X direct submission.</title>
        <authorList>
            <person name="Fang T."/>
            <person name="Wang H."/>
        </authorList>
    </citation>
    <scope>NUCLEOTIDE SEQUENCE [LARGE SCALE GENOMIC DNA]</scope>
    <source>
        <strain evidence="1 3">3.5X</strain>
    </source>
</reference>
<accession>A0A099CTF0</accession>
<evidence type="ECO:0000313" key="4">
    <source>
        <dbReference type="Proteomes" id="UP000560000"/>
    </source>
</evidence>
<dbReference type="EMBL" id="JACHET010000001">
    <property type="protein sequence ID" value="MBB6185481.1"/>
    <property type="molecule type" value="Genomic_DNA"/>
</dbReference>
<name>A0A099CTF0_9GAMM</name>
<organism evidence="1 3">
    <name type="scientific">Oleiagrimonas soli</name>
    <dbReference type="NCBI Taxonomy" id="1543381"/>
    <lineage>
        <taxon>Bacteria</taxon>
        <taxon>Pseudomonadati</taxon>
        <taxon>Pseudomonadota</taxon>
        <taxon>Gammaproteobacteria</taxon>
        <taxon>Lysobacterales</taxon>
        <taxon>Rhodanobacteraceae</taxon>
        <taxon>Oleiagrimonas</taxon>
    </lineage>
</organism>
<proteinExistence type="predicted"/>
<dbReference type="AlphaFoldDB" id="A0A099CTF0"/>
<comment type="caution">
    <text evidence="1">The sequence shown here is derived from an EMBL/GenBank/DDBJ whole genome shotgun (WGS) entry which is preliminary data.</text>
</comment>
<protein>
    <submittedName>
        <fullName evidence="1">Uncharacterized protein</fullName>
    </submittedName>
</protein>
<reference evidence="2 4" key="2">
    <citation type="submission" date="2020-08" db="EMBL/GenBank/DDBJ databases">
        <title>Genomic Encyclopedia of Type Strains, Phase IV (KMG-IV): sequencing the most valuable type-strain genomes for metagenomic binning, comparative biology and taxonomic classification.</title>
        <authorList>
            <person name="Goeker M."/>
        </authorList>
    </citation>
    <scope>NUCLEOTIDE SEQUENCE [LARGE SCALE GENOMIC DNA]</scope>
    <source>
        <strain evidence="2 4">DSM 107085</strain>
    </source>
</reference>
<evidence type="ECO:0000313" key="1">
    <source>
        <dbReference type="EMBL" id="KGI77009.1"/>
    </source>
</evidence>
<dbReference type="HOGENOM" id="CLU_2586281_0_0_6"/>
<keyword evidence="3" id="KW-1185">Reference proteome</keyword>
<evidence type="ECO:0000313" key="2">
    <source>
        <dbReference type="EMBL" id="MBB6185481.1"/>
    </source>
</evidence>
<dbReference type="Proteomes" id="UP000560000">
    <property type="component" value="Unassembled WGS sequence"/>
</dbReference>
<dbReference type="Proteomes" id="UP000029708">
    <property type="component" value="Unassembled WGS sequence"/>
</dbReference>
<dbReference type="OrthoDB" id="9976853at2"/>
<evidence type="ECO:0000313" key="3">
    <source>
        <dbReference type="Proteomes" id="UP000029708"/>
    </source>
</evidence>
<dbReference type="EMBL" id="JROI01000014">
    <property type="protein sequence ID" value="KGI77009.1"/>
    <property type="molecule type" value="Genomic_DNA"/>
</dbReference>
<sequence>MSSPAISERARQQAAMWLRLAEQCRRCGDHDLEQEAAKLALRYQLLVEHRDSRVGLPSVSGLVSQQTPAGGIDRELAFTE</sequence>
<gene>
    <name evidence="2" type="ORF">HNQ86_002826</name>
    <name evidence="1" type="ORF">LF63_0112105</name>
</gene>
<dbReference type="RefSeq" id="WP_043102156.1">
    <property type="nucleotide sequence ID" value="NZ_JACHET010000001.1"/>
</dbReference>